<dbReference type="KEGG" id="nta:107795271"/>
<accession>A0A1S4A9P4</accession>
<proteinExistence type="predicted"/>
<organism evidence="2">
    <name type="scientific">Nicotiana tabacum</name>
    <name type="common">Common tobacco</name>
    <dbReference type="NCBI Taxonomy" id="4097"/>
    <lineage>
        <taxon>Eukaryota</taxon>
        <taxon>Viridiplantae</taxon>
        <taxon>Streptophyta</taxon>
        <taxon>Embryophyta</taxon>
        <taxon>Tracheophyta</taxon>
        <taxon>Spermatophyta</taxon>
        <taxon>Magnoliopsida</taxon>
        <taxon>eudicotyledons</taxon>
        <taxon>Gunneridae</taxon>
        <taxon>Pentapetalae</taxon>
        <taxon>asterids</taxon>
        <taxon>lamiids</taxon>
        <taxon>Solanales</taxon>
        <taxon>Solanaceae</taxon>
        <taxon>Nicotianoideae</taxon>
        <taxon>Nicotianeae</taxon>
        <taxon>Nicotiana</taxon>
    </lineage>
</organism>
<sequence>MPIPEETNTEPLNYDVALQDLDAEKWVVAIKSEIESMCSNQVWDLVELPTGVKPVGWRWINKKKRGADGKVQTSKARLVAKGFTHKEGIDYKETFSPVAMLKSIRNLLSIAAHYDYEICKWMSRRLSLMEVLMSASIWQNQMVS</sequence>
<reference evidence="2" key="1">
    <citation type="submission" date="2025-08" db="UniProtKB">
        <authorList>
            <consortium name="RefSeq"/>
        </authorList>
    </citation>
    <scope>IDENTIFICATION</scope>
</reference>
<evidence type="ECO:0000259" key="1">
    <source>
        <dbReference type="Pfam" id="PF07727"/>
    </source>
</evidence>
<gene>
    <name evidence="2" type="primary">LOC107795271</name>
</gene>
<protein>
    <submittedName>
        <fullName evidence="2">Uncharacterized mitochondrial protein AtMg00820-like</fullName>
    </submittedName>
</protein>
<evidence type="ECO:0000313" key="2">
    <source>
        <dbReference type="RefSeq" id="XP_016473360.1"/>
    </source>
</evidence>
<dbReference type="OMA" id="DYEICKW"/>
<feature type="domain" description="Reverse transcriptase Ty1/copia-type" evidence="1">
    <location>
        <begin position="40"/>
        <end position="119"/>
    </location>
</feature>
<dbReference type="OrthoDB" id="411615at2759"/>
<name>A0A1S4A9P4_TOBAC</name>
<dbReference type="STRING" id="4097.A0A1S4A9P4"/>
<dbReference type="PaxDb" id="4097-A0A1S4A9P4"/>
<dbReference type="AlphaFoldDB" id="A0A1S4A9P4"/>
<dbReference type="RefSeq" id="XP_016473360.1">
    <property type="nucleotide sequence ID" value="XM_016617874.1"/>
</dbReference>
<dbReference type="Pfam" id="PF07727">
    <property type="entry name" value="RVT_2"/>
    <property type="match status" value="1"/>
</dbReference>
<dbReference type="InterPro" id="IPR013103">
    <property type="entry name" value="RVT_2"/>
</dbReference>